<keyword evidence="2" id="KW-0808">Transferase</keyword>
<comment type="caution">
    <text evidence="2">The sequence shown here is derived from an EMBL/GenBank/DDBJ whole genome shotgun (WGS) entry which is preliminary data.</text>
</comment>
<gene>
    <name evidence="2" type="ORF">GTW20_06190</name>
</gene>
<dbReference type="GO" id="GO:0016740">
    <property type="term" value="F:transferase activity"/>
    <property type="evidence" value="ECO:0007669"/>
    <property type="project" value="UniProtKB-KW"/>
</dbReference>
<feature type="domain" description="Aminoglycoside phosphotransferase" evidence="1">
    <location>
        <begin position="35"/>
        <end position="224"/>
    </location>
</feature>
<dbReference type="Pfam" id="PF01636">
    <property type="entry name" value="APH"/>
    <property type="match status" value="1"/>
</dbReference>
<dbReference type="Proteomes" id="UP000467124">
    <property type="component" value="Unassembled WGS sequence"/>
</dbReference>
<dbReference type="EMBL" id="WWHY01000001">
    <property type="protein sequence ID" value="MYR31873.1"/>
    <property type="molecule type" value="Genomic_DNA"/>
</dbReference>
<evidence type="ECO:0000313" key="3">
    <source>
        <dbReference type="Proteomes" id="UP000467124"/>
    </source>
</evidence>
<organism evidence="2 3">
    <name type="scientific">Nocardiopsis alba</name>
    <dbReference type="NCBI Taxonomy" id="53437"/>
    <lineage>
        <taxon>Bacteria</taxon>
        <taxon>Bacillati</taxon>
        <taxon>Actinomycetota</taxon>
        <taxon>Actinomycetes</taxon>
        <taxon>Streptosporangiales</taxon>
        <taxon>Nocardiopsidaceae</taxon>
        <taxon>Nocardiopsis</taxon>
    </lineage>
</organism>
<sequence>MVVSATEGTIDRNEERGMNFTQWNTHTIGFGPGEVTKRFRRGHHEECAREWRALTLLAEYAPGTAPTPLRADLDAEEPVVVMSRLNGETLRGRPLREELVRAFSEAVERIHTALPADVLAEVAPRPWQVATALESVRVGVAELRPRMAPHVARVADEALNRLSYFPVRAPVSQVLGAGDGNLANYLWDGSGVLRVDFEDFGRSDRAFELAEIVEHVGSWVEHPLDVDLFLKGFSLTSAESERLVGCRRLLALGWLLLLCRDAEGVRRNPPGTVDRQAERLAALLD</sequence>
<dbReference type="AlphaFoldDB" id="A0A7K2IPL6"/>
<dbReference type="InterPro" id="IPR011009">
    <property type="entry name" value="Kinase-like_dom_sf"/>
</dbReference>
<proteinExistence type="predicted"/>
<reference evidence="2 3" key="1">
    <citation type="journal article" date="2019" name="Nat. Commun.">
        <title>The antimicrobial potential of Streptomyces from insect microbiomes.</title>
        <authorList>
            <person name="Chevrette M.G."/>
            <person name="Carlson C.M."/>
            <person name="Ortega H.E."/>
            <person name="Thomas C."/>
            <person name="Ananiev G.E."/>
            <person name="Barns K.J."/>
            <person name="Book A.J."/>
            <person name="Cagnazzo J."/>
            <person name="Carlos C."/>
            <person name="Flanigan W."/>
            <person name="Grubbs K.J."/>
            <person name="Horn H.A."/>
            <person name="Hoffmann F.M."/>
            <person name="Klassen J.L."/>
            <person name="Knack J.J."/>
            <person name="Lewin G.R."/>
            <person name="McDonald B.R."/>
            <person name="Muller L."/>
            <person name="Melo W.G.P."/>
            <person name="Pinto-Tomas A.A."/>
            <person name="Schmitz A."/>
            <person name="Wendt-Pienkowski E."/>
            <person name="Wildman S."/>
            <person name="Zhao M."/>
            <person name="Zhang F."/>
            <person name="Bugni T.S."/>
            <person name="Andes D.R."/>
            <person name="Pupo M.T."/>
            <person name="Currie C.R."/>
        </authorList>
    </citation>
    <scope>NUCLEOTIDE SEQUENCE [LARGE SCALE GENOMIC DNA]</scope>
    <source>
        <strain evidence="2 3">SID5840</strain>
    </source>
</reference>
<evidence type="ECO:0000313" key="2">
    <source>
        <dbReference type="EMBL" id="MYR31873.1"/>
    </source>
</evidence>
<protein>
    <submittedName>
        <fullName evidence="2">Phosphotransferase</fullName>
    </submittedName>
</protein>
<evidence type="ECO:0000259" key="1">
    <source>
        <dbReference type="Pfam" id="PF01636"/>
    </source>
</evidence>
<name>A0A7K2IPL6_9ACTN</name>
<dbReference type="InterPro" id="IPR002575">
    <property type="entry name" value="Aminoglycoside_PTrfase"/>
</dbReference>
<dbReference type="SUPFAM" id="SSF56112">
    <property type="entry name" value="Protein kinase-like (PK-like)"/>
    <property type="match status" value="1"/>
</dbReference>
<accession>A0A7K2IPL6</accession>